<evidence type="ECO:0000313" key="2">
    <source>
        <dbReference type="Proteomes" id="UP001151760"/>
    </source>
</evidence>
<keyword evidence="2" id="KW-1185">Reference proteome</keyword>
<name>A0ABQ4XRM2_9ASTR</name>
<reference evidence="1" key="2">
    <citation type="submission" date="2022-01" db="EMBL/GenBank/DDBJ databases">
        <authorList>
            <person name="Yamashiro T."/>
            <person name="Shiraishi A."/>
            <person name="Satake H."/>
            <person name="Nakayama K."/>
        </authorList>
    </citation>
    <scope>NUCLEOTIDE SEQUENCE</scope>
</reference>
<sequence>MRMVTPFKVSALNVEFDFKIDLIAFGPDTGSTLANFSSGERGVLQTKDSSAKSYSVAEESVIATKGSIIYICDSARRILQVS</sequence>
<organism evidence="1 2">
    <name type="scientific">Tanacetum coccineum</name>
    <dbReference type="NCBI Taxonomy" id="301880"/>
    <lineage>
        <taxon>Eukaryota</taxon>
        <taxon>Viridiplantae</taxon>
        <taxon>Streptophyta</taxon>
        <taxon>Embryophyta</taxon>
        <taxon>Tracheophyta</taxon>
        <taxon>Spermatophyta</taxon>
        <taxon>Magnoliopsida</taxon>
        <taxon>eudicotyledons</taxon>
        <taxon>Gunneridae</taxon>
        <taxon>Pentapetalae</taxon>
        <taxon>asterids</taxon>
        <taxon>campanulids</taxon>
        <taxon>Asterales</taxon>
        <taxon>Asteraceae</taxon>
        <taxon>Asteroideae</taxon>
        <taxon>Anthemideae</taxon>
        <taxon>Anthemidinae</taxon>
        <taxon>Tanacetum</taxon>
    </lineage>
</organism>
<dbReference type="EMBL" id="BQNB010009762">
    <property type="protein sequence ID" value="GJS68044.1"/>
    <property type="molecule type" value="Genomic_DNA"/>
</dbReference>
<reference evidence="1" key="1">
    <citation type="journal article" date="2022" name="Int. J. Mol. Sci.">
        <title>Draft Genome of Tanacetum Coccineum: Genomic Comparison of Closely Related Tanacetum-Family Plants.</title>
        <authorList>
            <person name="Yamashiro T."/>
            <person name="Shiraishi A."/>
            <person name="Nakayama K."/>
            <person name="Satake H."/>
        </authorList>
    </citation>
    <scope>NUCLEOTIDE SEQUENCE</scope>
</reference>
<evidence type="ECO:0000313" key="1">
    <source>
        <dbReference type="EMBL" id="GJS68044.1"/>
    </source>
</evidence>
<gene>
    <name evidence="1" type="ORF">Tco_0682609</name>
</gene>
<proteinExistence type="predicted"/>
<dbReference type="Proteomes" id="UP001151760">
    <property type="component" value="Unassembled WGS sequence"/>
</dbReference>
<comment type="caution">
    <text evidence="1">The sequence shown here is derived from an EMBL/GenBank/DDBJ whole genome shotgun (WGS) entry which is preliminary data.</text>
</comment>
<accession>A0ABQ4XRM2</accession>
<protein>
    <recommendedName>
        <fullName evidence="3">Strictosidine synthase conserved region domain-containing protein</fullName>
    </recommendedName>
</protein>
<evidence type="ECO:0008006" key="3">
    <source>
        <dbReference type="Google" id="ProtNLM"/>
    </source>
</evidence>